<reference evidence="1 2" key="1">
    <citation type="submission" date="2021-06" db="EMBL/GenBank/DDBJ databases">
        <title>Caerostris extrusa draft genome.</title>
        <authorList>
            <person name="Kono N."/>
            <person name="Arakawa K."/>
        </authorList>
    </citation>
    <scope>NUCLEOTIDE SEQUENCE [LARGE SCALE GENOMIC DNA]</scope>
</reference>
<protein>
    <submittedName>
        <fullName evidence="1">Uncharacterized protein</fullName>
    </submittedName>
</protein>
<evidence type="ECO:0000313" key="1">
    <source>
        <dbReference type="EMBL" id="GIY67298.1"/>
    </source>
</evidence>
<gene>
    <name evidence="1" type="ORF">CEXT_513311</name>
</gene>
<dbReference type="AlphaFoldDB" id="A0AAV4VB69"/>
<organism evidence="1 2">
    <name type="scientific">Caerostris extrusa</name>
    <name type="common">Bark spider</name>
    <name type="synonym">Caerostris bankana</name>
    <dbReference type="NCBI Taxonomy" id="172846"/>
    <lineage>
        <taxon>Eukaryota</taxon>
        <taxon>Metazoa</taxon>
        <taxon>Ecdysozoa</taxon>
        <taxon>Arthropoda</taxon>
        <taxon>Chelicerata</taxon>
        <taxon>Arachnida</taxon>
        <taxon>Araneae</taxon>
        <taxon>Araneomorphae</taxon>
        <taxon>Entelegynae</taxon>
        <taxon>Araneoidea</taxon>
        <taxon>Araneidae</taxon>
        <taxon>Caerostris</taxon>
    </lineage>
</organism>
<proteinExistence type="predicted"/>
<accession>A0AAV4VB69</accession>
<keyword evidence="2" id="KW-1185">Reference proteome</keyword>
<sequence>MVTLSLLHKVLGFLPKTVDAFRHNEAISSSSRILDAEHVITRWGSNQIINFSDELFLAMHSFLLKEKYTFQKFFDVTLFLRVKRWGMNHSDVIIGGSKFNPISVVMVIQDPGHGKQLFALNKKVQNRM</sequence>
<evidence type="ECO:0000313" key="2">
    <source>
        <dbReference type="Proteomes" id="UP001054945"/>
    </source>
</evidence>
<comment type="caution">
    <text evidence="1">The sequence shown here is derived from an EMBL/GenBank/DDBJ whole genome shotgun (WGS) entry which is preliminary data.</text>
</comment>
<dbReference type="Proteomes" id="UP001054945">
    <property type="component" value="Unassembled WGS sequence"/>
</dbReference>
<dbReference type="EMBL" id="BPLR01014223">
    <property type="protein sequence ID" value="GIY67298.1"/>
    <property type="molecule type" value="Genomic_DNA"/>
</dbReference>
<name>A0AAV4VB69_CAEEX</name>